<keyword evidence="2" id="KW-0812">Transmembrane</keyword>
<evidence type="ECO:0000256" key="1">
    <source>
        <dbReference type="SAM" id="MobiDB-lite"/>
    </source>
</evidence>
<protein>
    <submittedName>
        <fullName evidence="4">Uncharacterized conserved protein YafD, endonuclease/exonuclease/phosphatase (EEP) superfamily</fullName>
    </submittedName>
</protein>
<evidence type="ECO:0000313" key="5">
    <source>
        <dbReference type="Proteomes" id="UP000323300"/>
    </source>
</evidence>
<accession>A0A1I4APF1</accession>
<keyword evidence="2" id="KW-0472">Membrane</keyword>
<dbReference type="SUPFAM" id="SSF56219">
    <property type="entry name" value="DNase I-like"/>
    <property type="match status" value="1"/>
</dbReference>
<keyword evidence="2" id="KW-1133">Transmembrane helix</keyword>
<evidence type="ECO:0000313" key="4">
    <source>
        <dbReference type="EMBL" id="SFK57546.1"/>
    </source>
</evidence>
<dbReference type="OrthoDB" id="3808618at2"/>
<sequence>MIFRIILPFATLAIAALLSLSFLARLHPAFDSIAHFRGHLAVLLGFLGLLLLMVGYWKEGIVGLVFAAAAFSSTLGSFSFPGMTKVHAALAPKDENRAVYRLLQMNLRFDNQNPGMVLSLVGRTQPDVITFQEVSGKWIPSLDRLSATYPYRVICQGTTRIGGVAVLSRRPFAEGVAGRCFGRGRLAIAPVNFGGQVADVAALHLGWPWPYWQWAEVDDVSGVLGTLNDNAILAGDFNAVGWSVTANRVAAAGGLTPVPSIGPTWLHRKLPNALRPWIGLPIDHVMVRGNVIVHSAKTQAYAGSDHLPVLVEFSLQPNSRVPDEAAPTETVSLSPQAAPGG</sequence>
<reference evidence="4 5" key="1">
    <citation type="submission" date="2016-10" db="EMBL/GenBank/DDBJ databases">
        <authorList>
            <person name="Varghese N."/>
            <person name="Submissions S."/>
        </authorList>
    </citation>
    <scope>NUCLEOTIDE SEQUENCE [LARGE SCALE GENOMIC DNA]</scope>
    <source>
        <strain evidence="4 5">DSM 21822</strain>
    </source>
</reference>
<organism evidence="4 5">
    <name type="scientific">Neomesorhizobium albiziae</name>
    <dbReference type="NCBI Taxonomy" id="335020"/>
    <lineage>
        <taxon>Bacteria</taxon>
        <taxon>Pseudomonadati</taxon>
        <taxon>Pseudomonadota</taxon>
        <taxon>Alphaproteobacteria</taxon>
        <taxon>Hyphomicrobiales</taxon>
        <taxon>Phyllobacteriaceae</taxon>
        <taxon>Neomesorhizobium</taxon>
    </lineage>
</organism>
<keyword evidence="4" id="KW-0269">Exonuclease</keyword>
<dbReference type="RefSeq" id="WP_149760967.1">
    <property type="nucleotide sequence ID" value="NZ_BSPE01000048.1"/>
</dbReference>
<evidence type="ECO:0000256" key="2">
    <source>
        <dbReference type="SAM" id="Phobius"/>
    </source>
</evidence>
<dbReference type="InterPro" id="IPR005135">
    <property type="entry name" value="Endo/exonuclease/phosphatase"/>
</dbReference>
<keyword evidence="4" id="KW-0540">Nuclease</keyword>
<keyword evidence="4" id="KW-0255">Endonuclease</keyword>
<feature type="region of interest" description="Disordered" evidence="1">
    <location>
        <begin position="320"/>
        <end position="341"/>
    </location>
</feature>
<dbReference type="GO" id="GO:0004527">
    <property type="term" value="F:exonuclease activity"/>
    <property type="evidence" value="ECO:0007669"/>
    <property type="project" value="UniProtKB-KW"/>
</dbReference>
<feature type="transmembrane region" description="Helical" evidence="2">
    <location>
        <begin position="61"/>
        <end position="80"/>
    </location>
</feature>
<name>A0A1I4APF1_9HYPH</name>
<feature type="domain" description="Endonuclease/exonuclease/phosphatase" evidence="3">
    <location>
        <begin position="106"/>
        <end position="306"/>
    </location>
</feature>
<evidence type="ECO:0000259" key="3">
    <source>
        <dbReference type="Pfam" id="PF03372"/>
    </source>
</evidence>
<dbReference type="InterPro" id="IPR036691">
    <property type="entry name" value="Endo/exonu/phosph_ase_sf"/>
</dbReference>
<keyword evidence="4" id="KW-0378">Hydrolase</keyword>
<dbReference type="Pfam" id="PF03372">
    <property type="entry name" value="Exo_endo_phos"/>
    <property type="match status" value="1"/>
</dbReference>
<keyword evidence="5" id="KW-1185">Reference proteome</keyword>
<proteinExistence type="predicted"/>
<dbReference type="Proteomes" id="UP000323300">
    <property type="component" value="Unassembled WGS sequence"/>
</dbReference>
<dbReference type="EMBL" id="FOSL01000008">
    <property type="protein sequence ID" value="SFK57546.1"/>
    <property type="molecule type" value="Genomic_DNA"/>
</dbReference>
<dbReference type="AlphaFoldDB" id="A0A1I4APF1"/>
<dbReference type="Gene3D" id="3.60.10.10">
    <property type="entry name" value="Endonuclease/exonuclease/phosphatase"/>
    <property type="match status" value="1"/>
</dbReference>
<gene>
    <name evidence="4" type="ORF">SAMN04488498_108161</name>
</gene>
<feature type="transmembrane region" description="Helical" evidence="2">
    <location>
        <begin position="36"/>
        <end position="54"/>
    </location>
</feature>
<dbReference type="GO" id="GO:0004519">
    <property type="term" value="F:endonuclease activity"/>
    <property type="evidence" value="ECO:0007669"/>
    <property type="project" value="UniProtKB-KW"/>
</dbReference>